<protein>
    <submittedName>
        <fullName evidence="1">Uncharacterized protein</fullName>
    </submittedName>
</protein>
<reference evidence="2" key="1">
    <citation type="journal article" date="2023" name="Nat. Plants">
        <title>Single-cell RNA sequencing provides a high-resolution roadmap for understanding the multicellular compartmentation of specialized metabolism.</title>
        <authorList>
            <person name="Sun S."/>
            <person name="Shen X."/>
            <person name="Li Y."/>
            <person name="Li Y."/>
            <person name="Wang S."/>
            <person name="Li R."/>
            <person name="Zhang H."/>
            <person name="Shen G."/>
            <person name="Guo B."/>
            <person name="Wei J."/>
            <person name="Xu J."/>
            <person name="St-Pierre B."/>
            <person name="Chen S."/>
            <person name="Sun C."/>
        </authorList>
    </citation>
    <scope>NUCLEOTIDE SEQUENCE [LARGE SCALE GENOMIC DNA]</scope>
</reference>
<accession>A0ACC0BA90</accession>
<evidence type="ECO:0000313" key="1">
    <source>
        <dbReference type="EMBL" id="KAI5669561.1"/>
    </source>
</evidence>
<evidence type="ECO:0000313" key="2">
    <source>
        <dbReference type="Proteomes" id="UP001060085"/>
    </source>
</evidence>
<dbReference type="Proteomes" id="UP001060085">
    <property type="component" value="Linkage Group LG04"/>
</dbReference>
<organism evidence="1 2">
    <name type="scientific">Catharanthus roseus</name>
    <name type="common">Madagascar periwinkle</name>
    <name type="synonym">Vinca rosea</name>
    <dbReference type="NCBI Taxonomy" id="4058"/>
    <lineage>
        <taxon>Eukaryota</taxon>
        <taxon>Viridiplantae</taxon>
        <taxon>Streptophyta</taxon>
        <taxon>Embryophyta</taxon>
        <taxon>Tracheophyta</taxon>
        <taxon>Spermatophyta</taxon>
        <taxon>Magnoliopsida</taxon>
        <taxon>eudicotyledons</taxon>
        <taxon>Gunneridae</taxon>
        <taxon>Pentapetalae</taxon>
        <taxon>asterids</taxon>
        <taxon>lamiids</taxon>
        <taxon>Gentianales</taxon>
        <taxon>Apocynaceae</taxon>
        <taxon>Rauvolfioideae</taxon>
        <taxon>Vinceae</taxon>
        <taxon>Catharanthinae</taxon>
        <taxon>Catharanthus</taxon>
    </lineage>
</organism>
<dbReference type="EMBL" id="CM044704">
    <property type="protein sequence ID" value="KAI5669561.1"/>
    <property type="molecule type" value="Genomic_DNA"/>
</dbReference>
<comment type="caution">
    <text evidence="1">The sequence shown here is derived from an EMBL/GenBank/DDBJ whole genome shotgun (WGS) entry which is preliminary data.</text>
</comment>
<name>A0ACC0BA90_CATRO</name>
<proteinExistence type="predicted"/>
<gene>
    <name evidence="1" type="ORF">M9H77_19414</name>
</gene>
<keyword evidence="2" id="KW-1185">Reference proteome</keyword>
<sequence length="1484" mass="162025">MALFRKFFYRKPPDGLLEISERVYVFDCCFAFDVLEDEEYKAYLGGVISELQEYFSDASFVVFNLRNGENQSQIANILSEYDITVMDYPRHYENCPILTMEMIHHFLKSSESWLSLGQRNVLLMHCDRGAWPVLAFMLAAFLIYKKLYTGEEKTLDMIYKQTPREVLQLMLPLNPVPSQLRYLQYVSRRNLGSEWPPLVRALTLDCIILRDIPNMDGDGGCRPIFRIYGPDPFMAADRTPKVLFSTPKRSKFVRQYKQEDSELVKIDINCHIQGDVVLECITLDNCLEHEEMMFRIMFNTAFIRSNILILNRDEIDTLWNVKDKFPKDFRAELLFAEMNSSSSVVALDLPVIEDKGGLPIEAFAKAQEKFRNVDWRDLKADPAPNQNTALNTVEENLKGFQAAGKQNLEDSSTKNTIMKILEHGSIESAKEETGDSVSLQKARNENLDSIPIEALAKVQEMFSNMDWLDPNADVALNMLQITASNMIQEKLENALATVKERKNASSSQSSRTGIIDIAPPESARKQKLKAEEASTSNALEYDIISSRLRSLKVKPIASSESFMDTNSLGKKRDSGEFQSSLQSQISSPGTPHSSLSNPASFSNSFQGLSSPLSKYHSAPSSLGITALLHDDGGSKNKVGAHVVTLSPRSALSASFPHLCNPVPPNFFSGVLPSELSSPVPTNSLTKVLVAASASPSPPALKPPPPPPPPLPPNSSTSALMKESPNTLLKTAAELSAHSLSYSKELNSLSKSNTETPVQNRAASASVPPPVPPPLPKTAPSSCPVAPELQKQSSAIGSSSNAPSPLPVHSEPEACAALFSALPPPPLPSTASSSMETVSATLKYSSSSSNLCPPSIPERVSSPGLISLINSSNNSKSSIPYPPPPPSHNQDPGPVSSPAVKMSDLLRPPPPPPPPLPPASCSSSTPSSHMESLSAVPPTMPPSSGTSSSSGAISSNVPEKSSVTAIRPPPPPPPPLNSSSSLNHAASSGPTPAPPPPPSFPPNKSTSKLSQHGPPVPPPLAPFSNATSQNHSASGPGNIPPTPAPPMGSKGKLLLRSAPKNQSQTKKSSLKPYHWLKLTRAMQGSLWAETQKPEEASTTPAFDMSELETLFSASVPTSDHGSSGGKTNRASRKKSEKVNLIDLRRAYNCEIMLTKVKIPLSELMSAVLALDDSAFDVDQVENLIKFCPTKEEMELLQNYKGDKENLGKCEQFFLELMKVPRVESKLRVLSFKMQFSSQISDLRKSLNLVNSASEEIRNSVKLKRIMQTILSLGNALNHGTARGSAVGFRLDSLLKLTDTRARNNKMTLMNYLCKTLAKTLPELLDFPKDLVSLEAAGKIQLKYLAEEMQAVSKGMEKLVQELAASENDGPVSESFCKVLKEFILLAETEVKSLASLYSGVGRNADVLALYFGEDPARCPFEQVVSTLLNFVRLFVRAHEENCKQLEFEKKRAKKEAENEKAKLKASINKEENAKMKKDGFNVPKT</sequence>